<reference evidence="7 8" key="1">
    <citation type="submission" date="2016-11" db="EMBL/GenBank/DDBJ databases">
        <authorList>
            <person name="Jaros S."/>
            <person name="Januszkiewicz K."/>
            <person name="Wedrychowicz H."/>
        </authorList>
    </citation>
    <scope>NUCLEOTIDE SEQUENCE [LARGE SCALE GENOMIC DNA]</scope>
    <source>
        <strain evidence="7 8">GAS95</strain>
    </source>
</reference>
<keyword evidence="8" id="KW-1185">Reference proteome</keyword>
<organism evidence="7 8">
    <name type="scientific">Paraburkholderia phenazinium</name>
    <dbReference type="NCBI Taxonomy" id="60549"/>
    <lineage>
        <taxon>Bacteria</taxon>
        <taxon>Pseudomonadati</taxon>
        <taxon>Pseudomonadota</taxon>
        <taxon>Betaproteobacteria</taxon>
        <taxon>Burkholderiales</taxon>
        <taxon>Burkholderiaceae</taxon>
        <taxon>Paraburkholderia</taxon>
    </lineage>
</organism>
<dbReference type="InterPro" id="IPR050223">
    <property type="entry name" value="D-isomer_2-hydroxyacid_DH"/>
</dbReference>
<gene>
    <name evidence="7" type="ORF">SAMN05444165_2198</name>
</gene>
<dbReference type="PROSITE" id="PS00065">
    <property type="entry name" value="D_2_HYDROXYACID_DH_1"/>
    <property type="match status" value="1"/>
</dbReference>
<evidence type="ECO:0000256" key="3">
    <source>
        <dbReference type="ARBA" id="ARBA00023027"/>
    </source>
</evidence>
<evidence type="ECO:0000256" key="4">
    <source>
        <dbReference type="RuleBase" id="RU003719"/>
    </source>
</evidence>
<evidence type="ECO:0000256" key="1">
    <source>
        <dbReference type="ARBA" id="ARBA00022857"/>
    </source>
</evidence>
<dbReference type="FunFam" id="3.40.50.720:FF:000213">
    <property type="entry name" value="Putative 2-hydroxyacid dehydrogenase"/>
    <property type="match status" value="1"/>
</dbReference>
<evidence type="ECO:0000259" key="5">
    <source>
        <dbReference type="Pfam" id="PF00389"/>
    </source>
</evidence>
<name>A0A1N6III1_9BURK</name>
<comment type="similarity">
    <text evidence="4">Belongs to the D-isomer specific 2-hydroxyacid dehydrogenase family.</text>
</comment>
<dbReference type="PANTHER" id="PTHR10996:SF178">
    <property type="entry name" value="2-HYDROXYACID DEHYDROGENASE YGL185C-RELATED"/>
    <property type="match status" value="1"/>
</dbReference>
<evidence type="ECO:0000313" key="7">
    <source>
        <dbReference type="EMBL" id="SIO31795.1"/>
    </source>
</evidence>
<feature type="domain" description="D-isomer specific 2-hydroxyacid dehydrogenase NAD-binding" evidence="6">
    <location>
        <begin position="130"/>
        <end position="301"/>
    </location>
</feature>
<keyword evidence="1" id="KW-0521">NADP</keyword>
<dbReference type="Pfam" id="PF00389">
    <property type="entry name" value="2-Hacid_dh"/>
    <property type="match status" value="1"/>
</dbReference>
<dbReference type="EMBL" id="FSRU01000001">
    <property type="protein sequence ID" value="SIO31795.1"/>
    <property type="molecule type" value="Genomic_DNA"/>
</dbReference>
<dbReference type="CDD" id="cd12156">
    <property type="entry name" value="HPPR"/>
    <property type="match status" value="1"/>
</dbReference>
<accession>A0A1N6III1</accession>
<dbReference type="GO" id="GO:0005829">
    <property type="term" value="C:cytosol"/>
    <property type="evidence" value="ECO:0007669"/>
    <property type="project" value="TreeGrafter"/>
</dbReference>
<dbReference type="GO" id="GO:0016618">
    <property type="term" value="F:hydroxypyruvate reductase [NAD(P)H] activity"/>
    <property type="evidence" value="ECO:0007669"/>
    <property type="project" value="TreeGrafter"/>
</dbReference>
<dbReference type="Proteomes" id="UP000185151">
    <property type="component" value="Unassembled WGS sequence"/>
</dbReference>
<dbReference type="Pfam" id="PF02826">
    <property type="entry name" value="2-Hacid_dh_C"/>
    <property type="match status" value="1"/>
</dbReference>
<proteinExistence type="inferred from homology"/>
<keyword evidence="2 4" id="KW-0560">Oxidoreductase</keyword>
<protein>
    <submittedName>
        <fullName evidence="7">D-3-phosphoglycerate dehydrogenase</fullName>
    </submittedName>
</protein>
<dbReference type="GO" id="GO:0051287">
    <property type="term" value="F:NAD binding"/>
    <property type="evidence" value="ECO:0007669"/>
    <property type="project" value="InterPro"/>
</dbReference>
<dbReference type="InterPro" id="IPR006140">
    <property type="entry name" value="D-isomer_DH_NAD-bd"/>
</dbReference>
<evidence type="ECO:0000313" key="8">
    <source>
        <dbReference type="Proteomes" id="UP000185151"/>
    </source>
</evidence>
<dbReference type="InterPro" id="IPR006139">
    <property type="entry name" value="D-isomer_2_OHA_DH_cat_dom"/>
</dbReference>
<keyword evidence="3" id="KW-0520">NAD</keyword>
<dbReference type="InterPro" id="IPR029752">
    <property type="entry name" value="D-isomer_DH_CS1"/>
</dbReference>
<dbReference type="PANTHER" id="PTHR10996">
    <property type="entry name" value="2-HYDROXYACID DEHYDROGENASE-RELATED"/>
    <property type="match status" value="1"/>
</dbReference>
<evidence type="ECO:0000256" key="2">
    <source>
        <dbReference type="ARBA" id="ARBA00023002"/>
    </source>
</evidence>
<feature type="domain" description="D-isomer specific 2-hydroxyacid dehydrogenase catalytic" evidence="5">
    <location>
        <begin position="35"/>
        <end position="330"/>
    </location>
</feature>
<dbReference type="InterPro" id="IPR036291">
    <property type="entry name" value="NAD(P)-bd_dom_sf"/>
</dbReference>
<sequence>MLAEPLLHFPALQCPANQRVESMKPTLLVLIHLNDASRASVAAAYDVIYAPDPDSRAEAVAAHGATVRAVLTNGTTGLTPAEVDRLPKLELISALGAGYENLPLDHARARNIVLVNGAGTNDNCVADHAFALLLAVVRDVPQLDQATREGAWRDTLPMRPNVSGKRLGILGLGNIGQKMARRGAGFDMELGYHNRKPREGESMRYFESVTALAQWCDFLLIATPGGPGTKHLVDKAVLDALGPDGFVVNVSRGSVVDTEALAAALRAGTIAGAGLDVYEGEPHLPASLLELRNLVVTPHVGGRSPEAITASVQNFIANATRHFAGEPVLTPI</sequence>
<evidence type="ECO:0000259" key="6">
    <source>
        <dbReference type="Pfam" id="PF02826"/>
    </source>
</evidence>
<dbReference type="Gene3D" id="3.40.50.720">
    <property type="entry name" value="NAD(P)-binding Rossmann-like Domain"/>
    <property type="match status" value="2"/>
</dbReference>
<dbReference type="AlphaFoldDB" id="A0A1N6III1"/>
<dbReference type="GO" id="GO:0030267">
    <property type="term" value="F:glyoxylate reductase (NADPH) activity"/>
    <property type="evidence" value="ECO:0007669"/>
    <property type="project" value="TreeGrafter"/>
</dbReference>
<dbReference type="SUPFAM" id="SSF52283">
    <property type="entry name" value="Formate/glycerate dehydrogenase catalytic domain-like"/>
    <property type="match status" value="1"/>
</dbReference>
<dbReference type="SUPFAM" id="SSF51735">
    <property type="entry name" value="NAD(P)-binding Rossmann-fold domains"/>
    <property type="match status" value="1"/>
</dbReference>